<keyword evidence="5" id="KW-1185">Reference proteome</keyword>
<dbReference type="GO" id="GO:0007095">
    <property type="term" value="P:mitotic G2 DNA damage checkpoint signaling"/>
    <property type="evidence" value="ECO:0007669"/>
    <property type="project" value="TreeGrafter"/>
</dbReference>
<dbReference type="SUPFAM" id="SSF52113">
    <property type="entry name" value="BRCT domain"/>
    <property type="match status" value="4"/>
</dbReference>
<gene>
    <name evidence="4" type="ORF">Daesc_008142</name>
</gene>
<comment type="caution">
    <text evidence="4">The sequence shown here is derived from an EMBL/GenBank/DDBJ whole genome shotgun (WGS) entry which is preliminary data.</text>
</comment>
<dbReference type="InterPro" id="IPR036420">
    <property type="entry name" value="BRCT_dom_sf"/>
</dbReference>
<feature type="compositionally biased region" description="Low complexity" evidence="2">
    <location>
        <begin position="735"/>
        <end position="749"/>
    </location>
</feature>
<dbReference type="CDD" id="cd18433">
    <property type="entry name" value="BRCT_Rad4_rpt3"/>
    <property type="match status" value="1"/>
</dbReference>
<feature type="compositionally biased region" description="Basic and acidic residues" evidence="2">
    <location>
        <begin position="666"/>
        <end position="698"/>
    </location>
</feature>
<dbReference type="Pfam" id="PF00533">
    <property type="entry name" value="BRCT"/>
    <property type="match status" value="2"/>
</dbReference>
<dbReference type="SMART" id="SM00292">
    <property type="entry name" value="BRCT"/>
    <property type="match status" value="4"/>
</dbReference>
<dbReference type="GO" id="GO:0006270">
    <property type="term" value="P:DNA replication initiation"/>
    <property type="evidence" value="ECO:0007669"/>
    <property type="project" value="TreeGrafter"/>
</dbReference>
<dbReference type="Gene3D" id="3.40.50.10190">
    <property type="entry name" value="BRCT domain"/>
    <property type="match status" value="4"/>
</dbReference>
<dbReference type="GO" id="GO:0033314">
    <property type="term" value="P:mitotic DNA replication checkpoint signaling"/>
    <property type="evidence" value="ECO:0007669"/>
    <property type="project" value="TreeGrafter"/>
</dbReference>
<dbReference type="EMBL" id="JBANMG010000008">
    <property type="protein sequence ID" value="KAK6949821.1"/>
    <property type="molecule type" value="Genomic_DNA"/>
</dbReference>
<feature type="domain" description="BRCT" evidence="3">
    <location>
        <begin position="435"/>
        <end position="521"/>
    </location>
</feature>
<feature type="region of interest" description="Disordered" evidence="2">
    <location>
        <begin position="568"/>
        <end position="874"/>
    </location>
</feature>
<feature type="domain" description="BRCT" evidence="3">
    <location>
        <begin position="136"/>
        <end position="213"/>
    </location>
</feature>
<evidence type="ECO:0000313" key="5">
    <source>
        <dbReference type="Proteomes" id="UP001369815"/>
    </source>
</evidence>
<dbReference type="InterPro" id="IPR059215">
    <property type="entry name" value="BRCT2_TopBP1-like"/>
</dbReference>
<keyword evidence="1" id="KW-0677">Repeat</keyword>
<feature type="compositionally biased region" description="Acidic residues" evidence="2">
    <location>
        <begin position="652"/>
        <end position="661"/>
    </location>
</feature>
<feature type="compositionally biased region" description="Polar residues" evidence="2">
    <location>
        <begin position="800"/>
        <end position="811"/>
    </location>
</feature>
<evidence type="ECO:0000256" key="2">
    <source>
        <dbReference type="SAM" id="MobiDB-lite"/>
    </source>
</evidence>
<feature type="compositionally biased region" description="Polar residues" evidence="2">
    <location>
        <begin position="587"/>
        <end position="638"/>
    </location>
</feature>
<dbReference type="PROSITE" id="PS50172">
    <property type="entry name" value="BRCT"/>
    <property type="match status" value="3"/>
</dbReference>
<dbReference type="Proteomes" id="UP001369815">
    <property type="component" value="Unassembled WGS sequence"/>
</dbReference>
<name>A0AAX6MCA9_9PEZI</name>
<dbReference type="InterPro" id="IPR001357">
    <property type="entry name" value="BRCT_dom"/>
</dbReference>
<proteinExistence type="predicted"/>
<dbReference type="PANTHER" id="PTHR13561">
    <property type="entry name" value="DNA REPLICATION REGULATOR DPB11-RELATED"/>
    <property type="match status" value="1"/>
</dbReference>
<accession>A0AAX6MCA9</accession>
<feature type="domain" description="BRCT" evidence="3">
    <location>
        <begin position="12"/>
        <end position="95"/>
    </location>
</feature>
<feature type="compositionally biased region" description="Polar residues" evidence="2">
    <location>
        <begin position="765"/>
        <end position="780"/>
    </location>
</feature>
<evidence type="ECO:0000259" key="3">
    <source>
        <dbReference type="PROSITE" id="PS50172"/>
    </source>
</evidence>
<evidence type="ECO:0000256" key="1">
    <source>
        <dbReference type="ARBA" id="ARBA00022737"/>
    </source>
</evidence>
<feature type="region of interest" description="Disordered" evidence="2">
    <location>
        <begin position="236"/>
        <end position="257"/>
    </location>
</feature>
<reference evidence="4 5" key="1">
    <citation type="journal article" date="2024" name="Front Chem Biol">
        <title>Unveiling the potential of Daldinia eschscholtzii MFLUCC 19-0629 through bioactivity and bioinformatics studies for enhanced sustainable agriculture production.</title>
        <authorList>
            <person name="Brooks S."/>
            <person name="Weaver J.A."/>
            <person name="Klomchit A."/>
            <person name="Alharthi S.A."/>
            <person name="Onlamun T."/>
            <person name="Nurani R."/>
            <person name="Vong T.K."/>
            <person name="Alberti F."/>
            <person name="Greco C."/>
        </authorList>
    </citation>
    <scope>NUCLEOTIDE SEQUENCE [LARGE SCALE GENOMIC DNA]</scope>
    <source>
        <strain evidence="4">MFLUCC 19-0629</strain>
    </source>
</reference>
<organism evidence="4 5">
    <name type="scientific">Daldinia eschscholtzii</name>
    <dbReference type="NCBI Taxonomy" id="292717"/>
    <lineage>
        <taxon>Eukaryota</taxon>
        <taxon>Fungi</taxon>
        <taxon>Dikarya</taxon>
        <taxon>Ascomycota</taxon>
        <taxon>Pezizomycotina</taxon>
        <taxon>Sordariomycetes</taxon>
        <taxon>Xylariomycetidae</taxon>
        <taxon>Xylariales</taxon>
        <taxon>Hypoxylaceae</taxon>
        <taxon>Daldinia</taxon>
    </lineage>
</organism>
<dbReference type="CDD" id="cd17731">
    <property type="entry name" value="BRCT_TopBP1_rpt2_like"/>
    <property type="match status" value="1"/>
</dbReference>
<evidence type="ECO:0000313" key="4">
    <source>
        <dbReference type="EMBL" id="KAK6949821.1"/>
    </source>
</evidence>
<sequence>MDSSPAPDRPFDPSKPFTGLVLCCTSIEADLRTEIAQRTADLGGTHKYDLTPDVTHLIVGDYDTAKYRHVARERPDIKPMAAGWVDAVREPWLEDKDFDFNALEEEWRLKTFETGGGIPKSPDPGQRERTRLICCLTGFEDNDTRIMIENKVRNNGGDYIGDLSRRVTHLIVCKPEGKKYVAARKWGIRTVSIEWLHDSVERGMILNEDCYDPTLPPDERGNGAWIRRELKRGASLGKRMRDGATAPPADEGRRKLRKTASMKLTSQRDNLWGDILVGQSSTDLSRSVGAVSNARPVSVPPIPAPDLAVSAAQDQLLNNGTQPLDGGGVFSSCRFYIHGFSRNKQEIVRHHILSHDGQVSESLEDAVSSHHGEPPGRRYVIVPQTSQPESHPQIPQGVHIVTEFYIERCVHNKTHFKPREHVLGQPFPRFPIGGFDNLTICTSGFRNEQLNQVEKAIIQLGAKYSERLNAQCSILVCPSLDGVRKQKLEFAVFSRIPVVDADWLWQCITTGCLVPWDKFLFPALGQGAPIKRDTSANIAQSNMPVPKSNLMFKSESEPNNQERAIKHTTNETVVDGDFPILQGPTGPEQQTNETKFETAPTNQTEDTDVEPSTTTAPLSEMTSNAVNKSPSPQNTPTQPRKLKRFPTGGEVGDSESGEDSETSATRSREYRDTAKEEEEERKRQVEREKAAEREEMSKRLNTLMARDGTAQECDGMKPQPAARQQRRRREILGRAASNVSTASSASVESLTNVSNSKSNFRRAESSVSRLDSMQGTSATFSFLDKMIMQQSGNGDHGTENSDSQPRSTQLEYDNPEARQHRAAVVGRMMATSNQSDISGGGQGQGQDVSMPAKDNTNLDDSMPKPSAKRSTRRR</sequence>
<dbReference type="AlphaFoldDB" id="A0AAX6MCA9"/>
<protein>
    <recommendedName>
        <fullName evidence="3">BRCT domain-containing protein</fullName>
    </recommendedName>
</protein>
<dbReference type="PANTHER" id="PTHR13561:SF20">
    <property type="entry name" value="DNA TOPOISOMERASE 2-BINDING PROTEIN 1"/>
    <property type="match status" value="1"/>
</dbReference>
<dbReference type="Pfam" id="PF12738">
    <property type="entry name" value="PTCB-BRCT"/>
    <property type="match status" value="1"/>
</dbReference>